<evidence type="ECO:0000313" key="5">
    <source>
        <dbReference type="Proteomes" id="UP001232117"/>
    </source>
</evidence>
<dbReference type="InterPro" id="IPR050361">
    <property type="entry name" value="MPP/UQCRC_Complex"/>
</dbReference>
<evidence type="ECO:0000259" key="3">
    <source>
        <dbReference type="Pfam" id="PF05193"/>
    </source>
</evidence>
<feature type="domain" description="Peptidase M16 C-terminal" evidence="3">
    <location>
        <begin position="195"/>
        <end position="373"/>
    </location>
</feature>
<dbReference type="InterPro" id="IPR011765">
    <property type="entry name" value="Pept_M16_N"/>
</dbReference>
<feature type="signal peptide" evidence="1">
    <location>
        <begin position="1"/>
        <end position="19"/>
    </location>
</feature>
<name>A0ABY8N817_9FLAO</name>
<proteinExistence type="predicted"/>
<gene>
    <name evidence="4" type="ORF">MG292_01780</name>
</gene>
<dbReference type="PANTHER" id="PTHR11851">
    <property type="entry name" value="METALLOPROTEASE"/>
    <property type="match status" value="1"/>
</dbReference>
<organism evidence="4 5">
    <name type="scientific">Flavobacterium keumense</name>
    <dbReference type="NCBI Taxonomy" id="1306518"/>
    <lineage>
        <taxon>Bacteria</taxon>
        <taxon>Pseudomonadati</taxon>
        <taxon>Bacteroidota</taxon>
        <taxon>Flavobacteriia</taxon>
        <taxon>Flavobacteriales</taxon>
        <taxon>Flavobacteriaceae</taxon>
        <taxon>Flavobacterium</taxon>
    </lineage>
</organism>
<dbReference type="Pfam" id="PF00675">
    <property type="entry name" value="Peptidase_M16"/>
    <property type="match status" value="1"/>
</dbReference>
<keyword evidence="5" id="KW-1185">Reference proteome</keyword>
<dbReference type="SUPFAM" id="SSF63411">
    <property type="entry name" value="LuxS/MPP-like metallohydrolase"/>
    <property type="match status" value="2"/>
</dbReference>
<keyword evidence="1" id="KW-0732">Signal</keyword>
<dbReference type="RefSeq" id="WP_264534404.1">
    <property type="nucleotide sequence ID" value="NZ_CP092332.1"/>
</dbReference>
<dbReference type="EMBL" id="CP092332">
    <property type="protein sequence ID" value="WGK94981.1"/>
    <property type="molecule type" value="Genomic_DNA"/>
</dbReference>
<dbReference type="Proteomes" id="UP001232117">
    <property type="component" value="Chromosome"/>
</dbReference>
<reference evidence="4 5" key="1">
    <citation type="submission" date="2022-02" db="EMBL/GenBank/DDBJ databases">
        <authorList>
            <person name="Cha I.-T."/>
            <person name="Lee K.-E."/>
            <person name="Park S.-J."/>
        </authorList>
    </citation>
    <scope>NUCLEOTIDE SEQUENCE [LARGE SCALE GENOMIC DNA]</scope>
    <source>
        <strain evidence="4 5">K3R-10</strain>
    </source>
</reference>
<evidence type="ECO:0000313" key="4">
    <source>
        <dbReference type="EMBL" id="WGK94981.1"/>
    </source>
</evidence>
<feature type="chain" id="PRO_5047155853" evidence="1">
    <location>
        <begin position="20"/>
        <end position="682"/>
    </location>
</feature>
<dbReference type="InterPro" id="IPR007863">
    <property type="entry name" value="Peptidase_M16_C"/>
</dbReference>
<feature type="domain" description="Peptidase M16 N-terminal" evidence="2">
    <location>
        <begin position="74"/>
        <end position="165"/>
    </location>
</feature>
<dbReference type="Gene3D" id="3.30.830.10">
    <property type="entry name" value="Metalloenzyme, LuxS/M16 peptidase-like"/>
    <property type="match status" value="2"/>
</dbReference>
<protein>
    <submittedName>
        <fullName evidence="4">Insulinase family protein</fullName>
    </submittedName>
</protein>
<evidence type="ECO:0000259" key="2">
    <source>
        <dbReference type="Pfam" id="PF00675"/>
    </source>
</evidence>
<evidence type="ECO:0000256" key="1">
    <source>
        <dbReference type="SAM" id="SignalP"/>
    </source>
</evidence>
<sequence>MKKSIIILSSLFLSAIMYGQTIPQPKSGPSPTIKIGKPESFQLPNGLKVMVVENHKLPRVSFTLTLDNPPYAEGAKKGVADLTSSLIGNGTKKISKSAFNEEIDFMGATINFSSNGASASTLSKYAGRVLELLADGALHPNFTQVEFDKEKAKMIEGLKASEKSVPDIASRVNDFLTFGKDHPNGEYVSEATLKNVTLADVQANYNTYFVPANAYLIIVGDVKFAETKKAVEKLFGSWKKATVPAPAYAEPKDVSFSQINFVDMPNAVQSEVAVVNLVNLKMTDPDYFPALVANQILGGDFNSYLNMNLREAHGWTYGARSSIRGDKRITKFEASTQVRNAVTDSTVVEIFKEYKKIRTEKVSDELLASVKAGYIGRFVMQIEKPQTVAGYALRIQTQNLPADFYENYIKNINAVTADDVLRVANKYFLADNSRIIIVGKGADVVPALEKLKIPILFFDKYGNAVEKPVFKKEVPKGMTAKTVLDNYIKAIGGEKAALAVKTIAMVGSTTIPQAPAPLSFNSKIDAKGKLVVELAMGGMSLMKQLVNEKGGFVIQQGQKVEIKGKDLEDLKAAATPFEELNLLKNPEVSLTGIETINGTEAYALKNGKTTLYYDVKSGLKIADVITIEQGGKTMNKTNSYLDYREVKGVKVPFNLVQNVGFELNIKMSDVKINEGVTDADFQ</sequence>
<dbReference type="InterPro" id="IPR011249">
    <property type="entry name" value="Metalloenz_LuxS/M16"/>
</dbReference>
<accession>A0ABY8N817</accession>
<reference evidence="4 5" key="2">
    <citation type="submission" date="2023-06" db="EMBL/GenBank/DDBJ databases">
        <title>Complete Genome Sequence of Flavobacterium keumense K3R-10.</title>
        <authorList>
            <person name="Jeong H."/>
            <person name="Jhang S.Y."/>
            <person name="Kim J.N."/>
        </authorList>
    </citation>
    <scope>NUCLEOTIDE SEQUENCE [LARGE SCALE GENOMIC DNA]</scope>
    <source>
        <strain evidence="4 5">K3R-10</strain>
    </source>
</reference>
<dbReference type="Pfam" id="PF05193">
    <property type="entry name" value="Peptidase_M16_C"/>
    <property type="match status" value="1"/>
</dbReference>